<gene>
    <name evidence="2" type="ORF">ENJ89_11355</name>
</gene>
<evidence type="ECO:0000313" key="2">
    <source>
        <dbReference type="EMBL" id="HHJ53783.1"/>
    </source>
</evidence>
<organism evidence="2">
    <name type="scientific">Caldithrix abyssi</name>
    <dbReference type="NCBI Taxonomy" id="187145"/>
    <lineage>
        <taxon>Bacteria</taxon>
        <taxon>Pseudomonadati</taxon>
        <taxon>Calditrichota</taxon>
        <taxon>Calditrichia</taxon>
        <taxon>Calditrichales</taxon>
        <taxon>Calditrichaceae</taxon>
        <taxon>Caldithrix</taxon>
    </lineage>
</organism>
<feature type="transmembrane region" description="Helical" evidence="1">
    <location>
        <begin position="28"/>
        <end position="51"/>
    </location>
</feature>
<sequence length="428" mass="48832">MTTQEQTFIDHIYAFARRLLLLRLLNRLIWLVLLILVLWLSVAVADRFFYFSTITRAGLWVIHVGILLYLLGRFLFSPLKDYWRLKPKSDLTQYVRILSKAYNDPHEDLVTAYQLITGRAQQGASGALQRAAIEKILKQYDSLVFGEQAKIRPFLPPLSLTAAVVIGFGLFISLHFTEFKRSTLRLLNPTKAYLPQPEYLLTVSPGDTTVVKGKDLRIIARYQGPSLTACRLVYWQPDRPQNPRVVFMKEKSQVFFYDLKNIRSDLMYAVEAEPRNRHLKDRIFRSPEFKVKMLIPPEVQEVQITVRPPAYTRMPKMVLEKNVGDFSAVAGSRVTVRIRSNKEVLSSAWVGFGSGTKVPFRLRGGSGTAEFFVRSADEYRIFLRDTSALGNPDPITYHIAVLPDDAPRVEIVQPGQDMESVPDAIIPV</sequence>
<dbReference type="AlphaFoldDB" id="A0A7V5PRB8"/>
<proteinExistence type="predicted"/>
<reference evidence="2" key="1">
    <citation type="journal article" date="2020" name="mSystems">
        <title>Genome- and Community-Level Interaction Insights into Carbon Utilization and Element Cycling Functions of Hydrothermarchaeota in Hydrothermal Sediment.</title>
        <authorList>
            <person name="Zhou Z."/>
            <person name="Liu Y."/>
            <person name="Xu W."/>
            <person name="Pan J."/>
            <person name="Luo Z.H."/>
            <person name="Li M."/>
        </authorList>
    </citation>
    <scope>NUCLEOTIDE SEQUENCE [LARGE SCALE GENOMIC DNA]</scope>
    <source>
        <strain evidence="2">HyVt-527</strain>
    </source>
</reference>
<accession>A0A7V5PRB8</accession>
<comment type="caution">
    <text evidence="2">The sequence shown here is derived from an EMBL/GenBank/DDBJ whole genome shotgun (WGS) entry which is preliminary data.</text>
</comment>
<keyword evidence="1" id="KW-1133">Transmembrane helix</keyword>
<feature type="transmembrane region" description="Helical" evidence="1">
    <location>
        <begin position="57"/>
        <end position="76"/>
    </location>
</feature>
<evidence type="ECO:0008006" key="3">
    <source>
        <dbReference type="Google" id="ProtNLM"/>
    </source>
</evidence>
<dbReference type="EMBL" id="DROD01000716">
    <property type="protein sequence ID" value="HHJ53783.1"/>
    <property type="molecule type" value="Genomic_DNA"/>
</dbReference>
<dbReference type="Proteomes" id="UP000886124">
    <property type="component" value="Unassembled WGS sequence"/>
</dbReference>
<protein>
    <recommendedName>
        <fullName evidence="3">DUF4175 family protein</fullName>
    </recommendedName>
</protein>
<feature type="transmembrane region" description="Helical" evidence="1">
    <location>
        <begin position="158"/>
        <end position="176"/>
    </location>
</feature>
<keyword evidence="1" id="KW-0472">Membrane</keyword>
<keyword evidence="1" id="KW-0812">Transmembrane</keyword>
<name>A0A7V5PRB8_CALAY</name>
<evidence type="ECO:0000256" key="1">
    <source>
        <dbReference type="SAM" id="Phobius"/>
    </source>
</evidence>
<feature type="non-terminal residue" evidence="2">
    <location>
        <position position="428"/>
    </location>
</feature>